<dbReference type="Pfam" id="PF03382">
    <property type="entry name" value="DUF285"/>
    <property type="match status" value="6"/>
</dbReference>
<feature type="transmembrane region" description="Helical" evidence="1">
    <location>
        <begin position="1127"/>
        <end position="1148"/>
    </location>
</feature>
<evidence type="ECO:0000256" key="1">
    <source>
        <dbReference type="SAM" id="Phobius"/>
    </source>
</evidence>
<keyword evidence="3" id="KW-1185">Reference proteome</keyword>
<evidence type="ECO:0000313" key="2">
    <source>
        <dbReference type="EMBL" id="CAE6973190.1"/>
    </source>
</evidence>
<keyword evidence="1" id="KW-1133">Transmembrane helix</keyword>
<dbReference type="PANTHER" id="PTHR46967:SF2">
    <property type="entry name" value="SUSHI, VON WILLEBRAND FACTOR TYPE A, EGF AND PENTRAXIN DOMAIN-CONTAINING PROTEIN 1-LIKE"/>
    <property type="match status" value="1"/>
</dbReference>
<organism evidence="2 3">
    <name type="scientific">Symbiodinium natans</name>
    <dbReference type="NCBI Taxonomy" id="878477"/>
    <lineage>
        <taxon>Eukaryota</taxon>
        <taxon>Sar</taxon>
        <taxon>Alveolata</taxon>
        <taxon>Dinophyceae</taxon>
        <taxon>Suessiales</taxon>
        <taxon>Symbiodiniaceae</taxon>
        <taxon>Symbiodinium</taxon>
    </lineage>
</organism>
<feature type="transmembrane region" description="Helical" evidence="1">
    <location>
        <begin position="1085"/>
        <end position="1107"/>
    </location>
</feature>
<feature type="transmembrane region" description="Helical" evidence="1">
    <location>
        <begin position="701"/>
        <end position="723"/>
    </location>
</feature>
<feature type="transmembrane region" description="Helical" evidence="1">
    <location>
        <begin position="2097"/>
        <end position="2119"/>
    </location>
</feature>
<dbReference type="EMBL" id="CAJNDS010000168">
    <property type="protein sequence ID" value="CAE6973190.1"/>
    <property type="molecule type" value="Genomic_DNA"/>
</dbReference>
<keyword evidence="1" id="KW-0472">Membrane</keyword>
<accession>A0A812I5Z5</accession>
<dbReference type="InterPro" id="IPR009030">
    <property type="entry name" value="Growth_fac_rcpt_cys_sf"/>
</dbReference>
<dbReference type="SMART" id="SM01411">
    <property type="entry name" value="Ephrin_rec_like"/>
    <property type="match status" value="3"/>
</dbReference>
<gene>
    <name evidence="2" type="ORF">SNAT2548_LOCUS2783</name>
</gene>
<protein>
    <submittedName>
        <fullName evidence="2">Uncharacterized protein</fullName>
    </submittedName>
</protein>
<dbReference type="SUPFAM" id="SSF57184">
    <property type="entry name" value="Growth factor receptor domain"/>
    <property type="match status" value="2"/>
</dbReference>
<reference evidence="2" key="1">
    <citation type="submission" date="2021-02" db="EMBL/GenBank/DDBJ databases">
        <authorList>
            <person name="Dougan E. K."/>
            <person name="Rhodes N."/>
            <person name="Thang M."/>
            <person name="Chan C."/>
        </authorList>
    </citation>
    <scope>NUCLEOTIDE SEQUENCE</scope>
</reference>
<dbReference type="Proteomes" id="UP000604046">
    <property type="component" value="Unassembled WGS sequence"/>
</dbReference>
<keyword evidence="1" id="KW-0812">Transmembrane</keyword>
<comment type="caution">
    <text evidence="2">The sequence shown here is derived from an EMBL/GenBank/DDBJ whole genome shotgun (WGS) entry which is preliminary data.</text>
</comment>
<dbReference type="InterPro" id="IPR005046">
    <property type="entry name" value="DUF285"/>
</dbReference>
<proteinExistence type="predicted"/>
<dbReference type="NCBIfam" id="TIGR02167">
    <property type="entry name" value="Liste_lipo_26"/>
    <property type="match status" value="5"/>
</dbReference>
<evidence type="ECO:0000313" key="3">
    <source>
        <dbReference type="Proteomes" id="UP000604046"/>
    </source>
</evidence>
<sequence>MFRWAWAFNQSIGAWDTSKVRNMSFMFHGAKAFNKPIGSWNVSSLKAMQRMFGSAHDFNQPIGSWDTSSVRDMSHVFEITFAFNQPIGCWDTSAATTMRSMFRQAYVFNQPLGGWNTSAVLDMKSMFYWTRAFNQPIDSWDTSAVRDMSSMFYEAEAFNQPIGSWDTSAVTDMSSMFVKTRAFNQPIGSWNTSGVTDMSSMFEAAEVFNQPLDSWDTSAVKSMRRMFNCDDSFGTAFPASSVSVSYVFNMPLGSWNTAAVTDMNAMFYCAGAFNHPIASWNTSAVKDMSNMFSYAYAFNQPLGLWNTSAVTRMASMFKAADAFNQPIGCWDTSSVRDMSGMFYYADVFNQPIGTWNTSAVTNMYRMLAATSNFNQPLGAWDTSAVSNMGFMFENAQAFDQPINSWNTSRVRSMWGMFEDNVAFNQPLGFWNTSGVTNMDAMFKGARSFNQPIGSWDVVQAKGASNLVNNLSPCVRLSVLRAWGSLVTNPSAWKGAKCGSCPCPRDEACVDGMCAPVNSGFVDLGLARWGNGSGEVWRGPLGFRGCAAACQEQGECSGFRLEGPGCFLRSSSDPFEKDGEGEEWAFQKHTCATFTCPPGSRHVPSGITSVSEDLAAAPVLKCQACPAGRAPAGNGSACDVCALGHYAWRAAPSCAPCGPGTIPTSSRVACTSCPVGKFSPGAVDVCQECSFPFVILADYDCIWWHLPLLAVGLAAIFLAGRFLANAAAKRRLRKKQRWEAAVAKLCDSFRGELWDETPSLVSNFTSAMGSLGIGCEEVAARIAEMRAEQSASAGVSMRYLLSREFQELARERTSLDDPSFEQMKTPFWLTQLRFGPDPIGVDVLCPRDGRPGCALVDWIPRADRRQQTHFMSWVWRYRISQVRSALQVWQAHASIVPHEVFFFMCFFVNNQHRILVGQTQCGSDDLGEVFRTNLLRCGQMVAILDTWQDDLRAVRGLLSTHPDNIPHAGNFNSLVARLRAEIYTGTAGISRITQAVSRVNSAQAKATKTEDEINVKREIRQTVGFSRLEHWQHVASPESDGQKVDKHVTEAMVQWIGDVTENQFQQLIETARLNPALAAKSWPEKVSYIGIGPFVLGLFILTIGAMTSDHEMIQTGNGRVNTIVYQPWAQVAFILMGIGMSLLLVSACYRCATGHRGHAPPAVAMATLPGGSPPAYAGGALPSPVVGSPPDYTGGALTSPVVMAQVVGTGDSNQQRPFSINRDLHFSWQKGLGAGRNVEVTDFPTVTWSSQILQDGAELRQAILDRKESDSIGAWDVSAVTDMSALFKGLASFNEDISQWNTSSVINMSDMFSGASAFNQTIGAWDTSAVLDMRSMFRGASVFNQPLGAWDTSAVGDMSGMFYGARAFNRSIGAWNTSAVTNMSFMFRTAAAFNQPIGLWDTASVKDLRGMFLGALAFNQPIGLWNTSSATDMSMMFYGDDPDSIVFTRHLFNQPIGSWDTRAVRDMSRMFCRAKDFNQAVGSWNTSAVTDMSFMFADTANFNQPIGDWDTAEVVNMRGMFSGSMFNQPIGRWNTSAVTDMSSMFEDARVFNQSLDPWDTSAVTTMRSMFQAGVNGQAFNQPIGSWNTSAVTDMSSMFEDAKEFNQPIGNWDTSSVRSMEDMFQSAVAFNQPIGSWNTSAVVSMRFMFYSPGRKAAFNQDIGCWDTSAVRRMEGMFYNCAFFNQPLGSWDTSAVVSMWEMFAFASAFNQPIGSWNTSKVRTMRQIFRGAKAFNRPIGAWDTSNVLSMTEMFKGAEAFNQPVGSWNTSGVVYMSSMFEFAEAFDQPVGAWDTSAVRDMSSMFDNAEAFNQPLGLWNTSSVTDVGAMFKGARSFNQPIGSWDVDQAKGASNLVNNLSPCVRLSVLRAWGSLVTNPSAWKGAKCGSCPCPRDEACVDGMCAPVNSGFVDLGLARWGNGSGEVSRGALGFRGCAAACQEQGECSGFRLEGPGCFLRSSSDPFEKDGEGEEWAFQKHTCATFTCPPGSRHVPSGITSVSEAQCCSCTTPGWFQDLAAAPALKCQACPAGRAPAGNGSACDVCALGHYAWRAAPSCAPCGPGTIPTSSRVACTSCPAGKFSPGAVDVCQECSFPFVILADYDCIWWHLPLLAVGLAAIFLAGRFLAHAAAKRRLRKKQKWEAAVAKLCDSFRGELWDETPSLVSNFTSAMGSLGIGCEEVAARVAEMRAEQSASAGVSMRYLLSREFQELARERTSLDDPSFEQMKAPFWFGPDPIGVDVPCPRDGRPGCALVDWIPRADRRQQTHFMSWVWRYRISQVRSALQVWQAHASIVPHEVFFFMCFFVNNQHRILVEQTQCGSDDLGEVFRSNLLRCGQMVAVLDTWQEPLYLRRIWTIYEQHVASSLHIPTTFLMPETSTASLGCEEE</sequence>
<dbReference type="InterPro" id="IPR011889">
    <property type="entry name" value="Liste_lipo_26"/>
</dbReference>
<dbReference type="PANTHER" id="PTHR46967">
    <property type="entry name" value="INSULIN-LIKE GROWTH FACTOR BINDING PROTEIN,N-TERMINAL"/>
    <property type="match status" value="1"/>
</dbReference>
<name>A0A812I5Z5_9DINO</name>